<evidence type="ECO:0000313" key="8">
    <source>
        <dbReference type="EMBL" id="OGH81244.1"/>
    </source>
</evidence>
<dbReference type="EMBL" id="MFQK01000007">
    <property type="protein sequence ID" value="OGH81244.1"/>
    <property type="molecule type" value="Genomic_DNA"/>
</dbReference>
<keyword evidence="6" id="KW-0472">Membrane</keyword>
<reference evidence="8 9" key="1">
    <citation type="journal article" date="2016" name="Nat. Commun.">
        <title>Thousands of microbial genomes shed light on interconnected biogeochemical processes in an aquifer system.</title>
        <authorList>
            <person name="Anantharaman K."/>
            <person name="Brown C.T."/>
            <person name="Hug L.A."/>
            <person name="Sharon I."/>
            <person name="Castelle C.J."/>
            <person name="Probst A.J."/>
            <person name="Thomas B.C."/>
            <person name="Singh A."/>
            <person name="Wilkins M.J."/>
            <person name="Karaoz U."/>
            <person name="Brodie E.L."/>
            <person name="Williams K.H."/>
            <person name="Hubbard S.S."/>
            <person name="Banfield J.F."/>
        </authorList>
    </citation>
    <scope>NUCLEOTIDE SEQUENCE [LARGE SCALE GENOMIC DNA]</scope>
</reference>
<comment type="caution">
    <text evidence="8">The sequence shown here is derived from an EMBL/GenBank/DDBJ whole genome shotgun (WGS) entry which is preliminary data.</text>
</comment>
<dbReference type="InterPro" id="IPR013685">
    <property type="entry name" value="POTRA_FtsQ_type"/>
</dbReference>
<gene>
    <name evidence="8" type="ORF">A3I29_02480</name>
</gene>
<feature type="domain" description="POTRA" evidence="7">
    <location>
        <begin position="77"/>
        <end position="151"/>
    </location>
</feature>
<evidence type="ECO:0000256" key="1">
    <source>
        <dbReference type="ARBA" id="ARBA00022475"/>
    </source>
</evidence>
<dbReference type="Proteomes" id="UP000178726">
    <property type="component" value="Unassembled WGS sequence"/>
</dbReference>
<proteinExistence type="predicted"/>
<feature type="transmembrane region" description="Helical" evidence="6">
    <location>
        <begin position="55"/>
        <end position="76"/>
    </location>
</feature>
<organism evidence="8 9">
    <name type="scientific">Candidatus Magasanikbacteria bacterium RIFCSPLOWO2_02_FULL_44_11</name>
    <dbReference type="NCBI Taxonomy" id="1798689"/>
    <lineage>
        <taxon>Bacteria</taxon>
        <taxon>Candidatus Magasanikiibacteriota</taxon>
    </lineage>
</organism>
<keyword evidence="2" id="KW-0132">Cell division</keyword>
<evidence type="ECO:0000313" key="9">
    <source>
        <dbReference type="Proteomes" id="UP000178726"/>
    </source>
</evidence>
<evidence type="ECO:0000259" key="7">
    <source>
        <dbReference type="Pfam" id="PF08478"/>
    </source>
</evidence>
<evidence type="ECO:0000256" key="4">
    <source>
        <dbReference type="ARBA" id="ARBA00022989"/>
    </source>
</evidence>
<keyword evidence="4 6" id="KW-1133">Transmembrane helix</keyword>
<evidence type="ECO:0000256" key="2">
    <source>
        <dbReference type="ARBA" id="ARBA00022618"/>
    </source>
</evidence>
<dbReference type="Pfam" id="PF08478">
    <property type="entry name" value="POTRA_1"/>
    <property type="match status" value="1"/>
</dbReference>
<keyword evidence="3 6" id="KW-0812">Transmembrane</keyword>
<keyword evidence="1" id="KW-1003">Cell membrane</keyword>
<evidence type="ECO:0000256" key="3">
    <source>
        <dbReference type="ARBA" id="ARBA00022692"/>
    </source>
</evidence>
<sequence length="314" mass="36804">MRYYQSPNSYRSNQPKRGLWFRLFGHKKRKIVTPETTRYNNPYLKNKKKSWRIPYTLIGCLLIFFGWVSLIIWLPYFKINNITVQSQKIIKSEEVILLVSDFIEPKYYWPKNNYFLVNQKKIADLLMGKFVLQGVDVQKTFPNTINITLQEKISSIIYDDGHDYYLLDQSGSILRQIAGAGESVAVSTSTSPTSTPEHSPDLVFLKKEYGSYPIIYDLRKNEELDQTSILFPNNFIKGVIEFYNSFKQAKLGTIKYGVLDESGKLTILIDKPWIIYMQPTHDIREQIENLSIITKQSKPTEYIDVRFGERVYWK</sequence>
<dbReference type="AlphaFoldDB" id="A0A1F6NBE3"/>
<dbReference type="STRING" id="1798689.A3I29_02480"/>
<name>A0A1F6NBE3_9BACT</name>
<keyword evidence="5" id="KW-0131">Cell cycle</keyword>
<protein>
    <recommendedName>
        <fullName evidence="7">POTRA domain-containing protein</fullName>
    </recommendedName>
</protein>
<accession>A0A1F6NBE3</accession>
<evidence type="ECO:0000256" key="6">
    <source>
        <dbReference type="SAM" id="Phobius"/>
    </source>
</evidence>
<evidence type="ECO:0000256" key="5">
    <source>
        <dbReference type="ARBA" id="ARBA00023306"/>
    </source>
</evidence>